<dbReference type="EMBL" id="KJ776583">
    <property type="protein sequence ID" value="AIW54911.1"/>
    <property type="molecule type" value="Genomic_DNA"/>
</dbReference>
<sequence length="212" mass="25784">MKKFLDITIKNEEPKKIKLNKEEKKELKEKRKKEKFEIKELKNEEKKVFKSTKELNPIADVNENDIFLTKDGYIDIYQVESKDIYAFNQYEADLHVYNFIAFLRNYLNDFKLISMNFPVNTSRQQEYIRNKLEQSTNEINNKFLQEKLDEFMFLEQYRNNKEFFIMFFAKNKQDITSSILKNQTRIFILKEISLEKKIKIIFKLNNLNTKLI</sequence>
<protein>
    <submittedName>
        <fullName evidence="4">Uncharacterized protein</fullName>
    </submittedName>
</protein>
<evidence type="ECO:0000313" key="5">
    <source>
        <dbReference type="EMBL" id="AIW55020.1"/>
    </source>
</evidence>
<dbReference type="AlphaFoldDB" id="A0A093W0B4"/>
<name>A0A093W0B4_CLOBO</name>
<keyword evidence="4" id="KW-0614">Plasmid</keyword>
<evidence type="ECO:0000313" key="4">
    <source>
        <dbReference type="EMBL" id="AIW54966.1"/>
    </source>
</evidence>
<dbReference type="EMBL" id="KJ776585">
    <property type="protein sequence ID" value="AIW55020.1"/>
    <property type="molecule type" value="Genomic_DNA"/>
</dbReference>
<feature type="coiled-coil region" evidence="1">
    <location>
        <begin position="17"/>
        <end position="47"/>
    </location>
</feature>
<geneLocation type="plasmid" evidence="3">
    <name>pKAPB3</name>
</geneLocation>
<dbReference type="EMBL" id="KJ776584">
    <property type="protein sequence ID" value="AIW54966.1"/>
    <property type="molecule type" value="Genomic_DNA"/>
</dbReference>
<dbReference type="EMBL" id="KJ776579">
    <property type="protein sequence ID" value="AIW54662.1"/>
    <property type="molecule type" value="Genomic_DNA"/>
</dbReference>
<evidence type="ECO:0000313" key="3">
    <source>
        <dbReference type="EMBL" id="AIW54911.1"/>
    </source>
</evidence>
<accession>A0A093W0B4</accession>
<evidence type="ECO:0000313" key="2">
    <source>
        <dbReference type="EMBL" id="AIW54662.1"/>
    </source>
</evidence>
<geneLocation type="plasmid" evidence="4">
    <name>pKAPB8</name>
</geneLocation>
<reference evidence="4" key="1">
    <citation type="journal article" date="2014" name="Genome Biol. Evol.">
        <title>Three classes of plasmid (47-63 kb) carry the type B neurotoxin gene cluster of group II Clostridium botulinum.</title>
        <authorList>
            <person name="Carter A.T."/>
            <person name="Austin J.W."/>
            <person name="Weedmark K.A."/>
            <person name="Corbett C."/>
            <person name="Peck M.W."/>
        </authorList>
    </citation>
    <scope>NUCLEOTIDE SEQUENCE</scope>
    <source>
        <strain evidence="5">DB2</strain>
        <strain evidence="2">KapchunkaB2</strain>
        <strain evidence="3">KapchunkaB3</strain>
        <strain evidence="4">KapchunkaB8</strain>
        <plasmid evidence="5">pDB2</plasmid>
        <plasmid evidence="2">pKAPB2</plasmid>
        <plasmid evidence="3">pKAPB3</plasmid>
        <plasmid evidence="4">pKAPB8</plasmid>
    </source>
</reference>
<proteinExistence type="predicted"/>
<evidence type="ECO:0000256" key="1">
    <source>
        <dbReference type="SAM" id="Coils"/>
    </source>
</evidence>
<geneLocation type="plasmid" evidence="2">
    <name>pKAPB2</name>
</geneLocation>
<keyword evidence="1" id="KW-0175">Coiled coil</keyword>
<organism evidence="4">
    <name type="scientific">Clostridium botulinum</name>
    <dbReference type="NCBI Taxonomy" id="1491"/>
    <lineage>
        <taxon>Bacteria</taxon>
        <taxon>Bacillati</taxon>
        <taxon>Bacillota</taxon>
        <taxon>Clostridia</taxon>
        <taxon>Eubacteriales</taxon>
        <taxon>Clostridiaceae</taxon>
        <taxon>Clostridium</taxon>
    </lineage>
</organism>
<dbReference type="PATRIC" id="fig|1491.408.peg.38"/>
<dbReference type="RefSeq" id="WP_035784576.1">
    <property type="nucleotide sequence ID" value="NZ_KJ776579.1"/>
</dbReference>
<geneLocation type="plasmid" evidence="5">
    <name>pDB2</name>
</geneLocation>